<dbReference type="Gramene" id="OIT28519">
    <property type="protein sequence ID" value="OIT28519"/>
    <property type="gene ID" value="A4A49_54452"/>
</dbReference>
<dbReference type="AlphaFoldDB" id="A0A314KIL7"/>
<reference evidence="2" key="1">
    <citation type="submission" date="2016-11" db="EMBL/GenBank/DDBJ databases">
        <title>The genome of Nicotiana attenuata.</title>
        <authorList>
            <person name="Xu S."/>
            <person name="Brockmoeller T."/>
            <person name="Gaquerel E."/>
            <person name="Navarro A."/>
            <person name="Kuhl H."/>
            <person name="Gase K."/>
            <person name="Ling Z."/>
            <person name="Zhou W."/>
            <person name="Kreitzer C."/>
            <person name="Stanke M."/>
            <person name="Tang H."/>
            <person name="Lyons E."/>
            <person name="Pandey P."/>
            <person name="Pandey S.P."/>
            <person name="Timmermann B."/>
            <person name="Baldwin I.T."/>
        </authorList>
    </citation>
    <scope>NUCLEOTIDE SEQUENCE [LARGE SCALE GENOMIC DNA]</scope>
    <source>
        <strain evidence="2">UT</strain>
    </source>
</reference>
<proteinExistence type="predicted"/>
<evidence type="ECO:0000313" key="3">
    <source>
        <dbReference type="Proteomes" id="UP000187609"/>
    </source>
</evidence>
<evidence type="ECO:0000313" key="2">
    <source>
        <dbReference type="EMBL" id="OIT28519.1"/>
    </source>
</evidence>
<feature type="region of interest" description="Disordered" evidence="1">
    <location>
        <begin position="1"/>
        <end position="52"/>
    </location>
</feature>
<keyword evidence="3" id="KW-1185">Reference proteome</keyword>
<dbReference type="Proteomes" id="UP000187609">
    <property type="component" value="Unassembled WGS sequence"/>
</dbReference>
<accession>A0A314KIL7</accession>
<name>A0A314KIL7_NICAT</name>
<organism evidence="2 3">
    <name type="scientific">Nicotiana attenuata</name>
    <name type="common">Coyote tobacco</name>
    <dbReference type="NCBI Taxonomy" id="49451"/>
    <lineage>
        <taxon>Eukaryota</taxon>
        <taxon>Viridiplantae</taxon>
        <taxon>Streptophyta</taxon>
        <taxon>Embryophyta</taxon>
        <taxon>Tracheophyta</taxon>
        <taxon>Spermatophyta</taxon>
        <taxon>Magnoliopsida</taxon>
        <taxon>eudicotyledons</taxon>
        <taxon>Gunneridae</taxon>
        <taxon>Pentapetalae</taxon>
        <taxon>asterids</taxon>
        <taxon>lamiids</taxon>
        <taxon>Solanales</taxon>
        <taxon>Solanaceae</taxon>
        <taxon>Nicotianoideae</taxon>
        <taxon>Nicotianeae</taxon>
        <taxon>Nicotiana</taxon>
    </lineage>
</organism>
<evidence type="ECO:0000256" key="1">
    <source>
        <dbReference type="SAM" id="MobiDB-lite"/>
    </source>
</evidence>
<gene>
    <name evidence="2" type="ORF">A4A49_54452</name>
</gene>
<sequence>MADDNGVCTPTKLPYSPTKTTWKGKATITSKQLEQQRRKNIKMMGRKGKNPC</sequence>
<feature type="compositionally biased region" description="Polar residues" evidence="1">
    <location>
        <begin position="17"/>
        <end position="33"/>
    </location>
</feature>
<dbReference type="EMBL" id="MJEQ01002039">
    <property type="protein sequence ID" value="OIT28519.1"/>
    <property type="molecule type" value="Genomic_DNA"/>
</dbReference>
<protein>
    <submittedName>
        <fullName evidence="2">Uncharacterized protein</fullName>
    </submittedName>
</protein>
<comment type="caution">
    <text evidence="2">The sequence shown here is derived from an EMBL/GenBank/DDBJ whole genome shotgun (WGS) entry which is preliminary data.</text>
</comment>
<feature type="non-terminal residue" evidence="2">
    <location>
        <position position="52"/>
    </location>
</feature>
<feature type="compositionally biased region" description="Basic residues" evidence="1">
    <location>
        <begin position="38"/>
        <end position="52"/>
    </location>
</feature>
<dbReference type="SMR" id="A0A314KIL7"/>